<gene>
    <name evidence="2" type="ORF">CVT26_008849</name>
</gene>
<protein>
    <submittedName>
        <fullName evidence="2">Uncharacterized protein</fullName>
    </submittedName>
</protein>
<feature type="compositionally biased region" description="Basic and acidic residues" evidence="1">
    <location>
        <begin position="27"/>
        <end position="44"/>
    </location>
</feature>
<proteinExistence type="predicted"/>
<feature type="compositionally biased region" description="Basic and acidic residues" evidence="1">
    <location>
        <begin position="58"/>
        <end position="75"/>
    </location>
</feature>
<evidence type="ECO:0000256" key="1">
    <source>
        <dbReference type="SAM" id="MobiDB-lite"/>
    </source>
</evidence>
<sequence>MDEDKNPAIKTEDQSTEQSSAPPAKTDVGDKADKQVSKKPRTQDSSDTETASTGDGSQEDRDTEDPPEHAPKHAEPSPPVKAEVDKNAKKKGNRKART</sequence>
<evidence type="ECO:0000313" key="2">
    <source>
        <dbReference type="EMBL" id="PPR02119.1"/>
    </source>
</evidence>
<evidence type="ECO:0000313" key="3">
    <source>
        <dbReference type="Proteomes" id="UP000284706"/>
    </source>
</evidence>
<dbReference type="InParanoid" id="A0A409YGH3"/>
<comment type="caution">
    <text evidence="2">The sequence shown here is derived from an EMBL/GenBank/DDBJ whole genome shotgun (WGS) entry which is preliminary data.</text>
</comment>
<feature type="compositionally biased region" description="Basic residues" evidence="1">
    <location>
        <begin position="88"/>
        <end position="98"/>
    </location>
</feature>
<feature type="compositionally biased region" description="Basic and acidic residues" evidence="1">
    <location>
        <begin position="1"/>
        <end position="13"/>
    </location>
</feature>
<feature type="compositionally biased region" description="Polar residues" evidence="1">
    <location>
        <begin position="45"/>
        <end position="56"/>
    </location>
</feature>
<name>A0A409YGH3_9AGAR</name>
<dbReference type="Proteomes" id="UP000284706">
    <property type="component" value="Unassembled WGS sequence"/>
</dbReference>
<accession>A0A409YGH3</accession>
<dbReference type="EMBL" id="NHYE01000872">
    <property type="protein sequence ID" value="PPR02119.1"/>
    <property type="molecule type" value="Genomic_DNA"/>
</dbReference>
<organism evidence="2 3">
    <name type="scientific">Gymnopilus dilepis</name>
    <dbReference type="NCBI Taxonomy" id="231916"/>
    <lineage>
        <taxon>Eukaryota</taxon>
        <taxon>Fungi</taxon>
        <taxon>Dikarya</taxon>
        <taxon>Basidiomycota</taxon>
        <taxon>Agaricomycotina</taxon>
        <taxon>Agaricomycetes</taxon>
        <taxon>Agaricomycetidae</taxon>
        <taxon>Agaricales</taxon>
        <taxon>Agaricineae</taxon>
        <taxon>Hymenogastraceae</taxon>
        <taxon>Gymnopilus</taxon>
    </lineage>
</organism>
<feature type="region of interest" description="Disordered" evidence="1">
    <location>
        <begin position="1"/>
        <end position="98"/>
    </location>
</feature>
<keyword evidence="3" id="KW-1185">Reference proteome</keyword>
<reference evidence="2 3" key="1">
    <citation type="journal article" date="2018" name="Evol. Lett.">
        <title>Horizontal gene cluster transfer increased hallucinogenic mushroom diversity.</title>
        <authorList>
            <person name="Reynolds H.T."/>
            <person name="Vijayakumar V."/>
            <person name="Gluck-Thaler E."/>
            <person name="Korotkin H.B."/>
            <person name="Matheny P.B."/>
            <person name="Slot J.C."/>
        </authorList>
    </citation>
    <scope>NUCLEOTIDE SEQUENCE [LARGE SCALE GENOMIC DNA]</scope>
    <source>
        <strain evidence="2 3">SRW20</strain>
    </source>
</reference>
<dbReference type="AlphaFoldDB" id="A0A409YGH3"/>